<gene>
    <name evidence="3" type="primary">LOC107423614</name>
</gene>
<evidence type="ECO:0000313" key="2">
    <source>
        <dbReference type="Proteomes" id="UP001652623"/>
    </source>
</evidence>
<feature type="compositionally biased region" description="Polar residues" evidence="1">
    <location>
        <begin position="858"/>
        <end position="867"/>
    </location>
</feature>
<dbReference type="PANTHER" id="PTHR34962:SF1">
    <property type="entry name" value="EMBRYO DEFECTIVE 1703-RELATED"/>
    <property type="match status" value="1"/>
</dbReference>
<dbReference type="KEGG" id="zju:107423614"/>
<feature type="region of interest" description="Disordered" evidence="1">
    <location>
        <begin position="120"/>
        <end position="142"/>
    </location>
</feature>
<feature type="compositionally biased region" description="Basic and acidic residues" evidence="1">
    <location>
        <begin position="531"/>
        <end position="544"/>
    </location>
</feature>
<protein>
    <submittedName>
        <fullName evidence="3">Uncharacterized protein LOC107423614</fullName>
    </submittedName>
</protein>
<organism evidence="2 3">
    <name type="scientific">Ziziphus jujuba</name>
    <name type="common">Chinese jujube</name>
    <name type="synonym">Ziziphus sativa</name>
    <dbReference type="NCBI Taxonomy" id="326968"/>
    <lineage>
        <taxon>Eukaryota</taxon>
        <taxon>Viridiplantae</taxon>
        <taxon>Streptophyta</taxon>
        <taxon>Embryophyta</taxon>
        <taxon>Tracheophyta</taxon>
        <taxon>Spermatophyta</taxon>
        <taxon>Magnoliopsida</taxon>
        <taxon>eudicotyledons</taxon>
        <taxon>Gunneridae</taxon>
        <taxon>Pentapetalae</taxon>
        <taxon>rosids</taxon>
        <taxon>fabids</taxon>
        <taxon>Rosales</taxon>
        <taxon>Rhamnaceae</taxon>
        <taxon>Paliureae</taxon>
        <taxon>Ziziphus</taxon>
    </lineage>
</organism>
<feature type="compositionally biased region" description="Basic and acidic residues" evidence="1">
    <location>
        <begin position="395"/>
        <end position="405"/>
    </location>
</feature>
<evidence type="ECO:0000256" key="1">
    <source>
        <dbReference type="SAM" id="MobiDB-lite"/>
    </source>
</evidence>
<feature type="compositionally biased region" description="Polar residues" evidence="1">
    <location>
        <begin position="825"/>
        <end position="844"/>
    </location>
</feature>
<evidence type="ECO:0000313" key="3">
    <source>
        <dbReference type="RefSeq" id="XP_015888684.3"/>
    </source>
</evidence>
<feature type="region of interest" description="Disordered" evidence="1">
    <location>
        <begin position="531"/>
        <end position="563"/>
    </location>
</feature>
<dbReference type="Proteomes" id="UP001652623">
    <property type="component" value="Chromosome 7"/>
</dbReference>
<proteinExistence type="predicted"/>
<dbReference type="GeneID" id="107423614"/>
<feature type="region of interest" description="Disordered" evidence="1">
    <location>
        <begin position="395"/>
        <end position="430"/>
    </location>
</feature>
<dbReference type="FunCoup" id="A0A6P4A1H1">
    <property type="interactions" value="1341"/>
</dbReference>
<dbReference type="AlphaFoldDB" id="A0A6P4A1H1"/>
<reference evidence="3" key="1">
    <citation type="submission" date="2025-08" db="UniProtKB">
        <authorList>
            <consortium name="RefSeq"/>
        </authorList>
    </citation>
    <scope>IDENTIFICATION</scope>
    <source>
        <tissue evidence="3">Seedling</tissue>
    </source>
</reference>
<sequence length="1140" mass="131418">MEVLSSSAPTNLKSFSFTSPFTPIFPKKSWDKKNQFRYNIPSSIFHRNSRFSICLPLANRSKFLVLAHFGRPTNRRNSLRKKLIDEQKVRHDPIPLCPTSDFQPLNRNFSDNEIFLDKESDTSNGVADNNAAEKSSAEESKSKRLGDSVLMSKLENWVEQYKKDSEYWGIGSEPVFTVFQDSNGNTKRVSINEDEIFRRNQVEQREFEDLSKVNLKILYAKNLAREMESGKNVIPRNSSVAKFVIQGQEPGLFRAIQGFTLQPNLREKLPKVGSMVLYAFIALWALKKLFTSGNKEVQYTELEKEMVRRKIKSRKEKEMLESVSVEVVKEPFELPMASIEKPRLDKQLLMESIERATSQNSNLTLLDSSSSAAAKSVEFDDKIQEIRKMAKQARSIEAREQHSIETDEEEKQTMNTEFYEETEEGKEYREQETKFPSDLLNRDTEQNWFSGDNGFQHAEAFVDNRNFQDSSSSHVDVSAHRQTIKQDLTEHESVVHTDDASFGESCDSRESSVQVKPWVIKSVKEAREYLSEKRRKGESNHEAQFEGMSKSDTLSRPQSDEQCDGNTIEELSMEDLEFPSAFSDGTSGSPPSVNASNYYTVEDKEFVAVKNDNPKGEDIVQKQQLSLDQEGNDSITERKPSVQDKNWLEKNYNEIDPIFKKIGVGFRDNYMVAREKENQVVNVNLDMRHLGSIGDDSELEWMKNDSLAEIVFKVRENELAGRDPFHMLNAEDKLAFFNGLEKKVERENEKLLKLHEWLHSNIENLDYGADGISLYDPPEKIIPRWKGPHLEKSPEFINDFLEQRKEILDGNARISYPVNKDEQNFLQKSTESPPQESIAASSAVNYPKKQSHGDLKSSKTIIESSDGSARAGKKSGKEFWQHTKKWSQGFLESYNAETDPEVKSTMRDIGKDLDRWITEKEIQEAADLMNKLPERNKEFMEKKLSKLKREMELFGPQAVVSKYREYAEDKEEDYLWWLDLPHILCFELYTVENGEQRIGFYSLEMAPDLELEPKPYHVISFEDSNDCKNLCYIIQAQMDMLGNGHAFVVPRPPKDAFREAKANGFSITVIRKGELQLNVDQTLEEVEEQIIEIGSKIYHDKIMQERSVDISSLMKGVFGFKSKPMKRKRSKQKLKKPRKK</sequence>
<accession>A0A6P4A1H1</accession>
<keyword evidence="2" id="KW-1185">Reference proteome</keyword>
<feature type="region of interest" description="Disordered" evidence="1">
    <location>
        <begin position="825"/>
        <end position="876"/>
    </location>
</feature>
<name>A0A6P4A1H1_ZIZJJ</name>
<dbReference type="InParanoid" id="A0A6P4A1H1"/>
<dbReference type="PANTHER" id="PTHR34962">
    <property type="entry name" value="EMBRYO DEFECTIVE 1703-RELATED"/>
    <property type="match status" value="1"/>
</dbReference>
<dbReference type="RefSeq" id="XP_015888684.3">
    <property type="nucleotide sequence ID" value="XM_016033198.4"/>
</dbReference>